<evidence type="ECO:0000256" key="1">
    <source>
        <dbReference type="SAM" id="MobiDB-lite"/>
    </source>
</evidence>
<gene>
    <name evidence="2" type="ORF">TVAG_499740</name>
</gene>
<reference evidence="2" key="2">
    <citation type="journal article" date="2007" name="Science">
        <title>Draft genome sequence of the sexually transmitted pathogen Trichomonas vaginalis.</title>
        <authorList>
            <person name="Carlton J.M."/>
            <person name="Hirt R.P."/>
            <person name="Silva J.C."/>
            <person name="Delcher A.L."/>
            <person name="Schatz M."/>
            <person name="Zhao Q."/>
            <person name="Wortman J.R."/>
            <person name="Bidwell S.L."/>
            <person name="Alsmark U.C.M."/>
            <person name="Besteiro S."/>
            <person name="Sicheritz-Ponten T."/>
            <person name="Noel C.J."/>
            <person name="Dacks J.B."/>
            <person name="Foster P.G."/>
            <person name="Simillion C."/>
            <person name="Van de Peer Y."/>
            <person name="Miranda-Saavedra D."/>
            <person name="Barton G.J."/>
            <person name="Westrop G.D."/>
            <person name="Mueller S."/>
            <person name="Dessi D."/>
            <person name="Fiori P.L."/>
            <person name="Ren Q."/>
            <person name="Paulsen I."/>
            <person name="Zhang H."/>
            <person name="Bastida-Corcuera F.D."/>
            <person name="Simoes-Barbosa A."/>
            <person name="Brown M.T."/>
            <person name="Hayes R.D."/>
            <person name="Mukherjee M."/>
            <person name="Okumura C.Y."/>
            <person name="Schneider R."/>
            <person name="Smith A.J."/>
            <person name="Vanacova S."/>
            <person name="Villalvazo M."/>
            <person name="Haas B.J."/>
            <person name="Pertea M."/>
            <person name="Feldblyum T.V."/>
            <person name="Utterback T.R."/>
            <person name="Shu C.L."/>
            <person name="Osoegawa K."/>
            <person name="de Jong P.J."/>
            <person name="Hrdy I."/>
            <person name="Horvathova L."/>
            <person name="Zubacova Z."/>
            <person name="Dolezal P."/>
            <person name="Malik S.B."/>
            <person name="Logsdon J.M. Jr."/>
            <person name="Henze K."/>
            <person name="Gupta A."/>
            <person name="Wang C.C."/>
            <person name="Dunne R.L."/>
            <person name="Upcroft J.A."/>
            <person name="Upcroft P."/>
            <person name="White O."/>
            <person name="Salzberg S.L."/>
            <person name="Tang P."/>
            <person name="Chiu C.-H."/>
            <person name="Lee Y.-S."/>
            <person name="Embley T.M."/>
            <person name="Coombs G.H."/>
            <person name="Mottram J.C."/>
            <person name="Tachezy J."/>
            <person name="Fraser-Liggett C.M."/>
            <person name="Johnson P.J."/>
        </authorList>
    </citation>
    <scope>NUCLEOTIDE SEQUENCE [LARGE SCALE GENOMIC DNA]</scope>
    <source>
        <strain evidence="2">G3</strain>
    </source>
</reference>
<dbReference type="VEuPathDB" id="TrichDB:TVAG_499740"/>
<feature type="compositionally biased region" description="Basic and acidic residues" evidence="1">
    <location>
        <begin position="143"/>
        <end position="158"/>
    </location>
</feature>
<proteinExistence type="predicted"/>
<name>A2EIQ9_TRIV3</name>
<dbReference type="EMBL" id="DS113399">
    <property type="protein sequence ID" value="EAY07486.1"/>
    <property type="molecule type" value="Genomic_DNA"/>
</dbReference>
<keyword evidence="3" id="KW-1185">Reference proteome</keyword>
<evidence type="ECO:0000313" key="2">
    <source>
        <dbReference type="EMBL" id="EAY07486.1"/>
    </source>
</evidence>
<dbReference type="KEGG" id="tva:4765377"/>
<dbReference type="AlphaFoldDB" id="A2EIQ9"/>
<organism evidence="2 3">
    <name type="scientific">Trichomonas vaginalis (strain ATCC PRA-98 / G3)</name>
    <dbReference type="NCBI Taxonomy" id="412133"/>
    <lineage>
        <taxon>Eukaryota</taxon>
        <taxon>Metamonada</taxon>
        <taxon>Parabasalia</taxon>
        <taxon>Trichomonadida</taxon>
        <taxon>Trichomonadidae</taxon>
        <taxon>Trichomonas</taxon>
    </lineage>
</organism>
<feature type="region of interest" description="Disordered" evidence="1">
    <location>
        <begin position="136"/>
        <end position="180"/>
    </location>
</feature>
<dbReference type="InParanoid" id="A2EIQ9"/>
<sequence>MSADDVKQAEIDAKTTAIIAENGGINYLNANYIHNFAKSAIGANDAILARLQPDIDVDMNDPAWRRAMCVALAFIKRYHLDETRETMKLEFPEEKGLPSKTGFSKSKDIEAFFDKIAVAVADMKSRTFEKNVDLFAEEAGLEQNKRPTREGRRARDSVQESPSTGGSRGSHRHHRSSSRQ</sequence>
<evidence type="ECO:0000313" key="3">
    <source>
        <dbReference type="Proteomes" id="UP000001542"/>
    </source>
</evidence>
<dbReference type="RefSeq" id="XP_001319709.1">
    <property type="nucleotide sequence ID" value="XM_001319674.1"/>
</dbReference>
<dbReference type="Proteomes" id="UP000001542">
    <property type="component" value="Unassembled WGS sequence"/>
</dbReference>
<dbReference type="VEuPathDB" id="TrichDB:TVAGG3_0959800"/>
<dbReference type="OrthoDB" id="10511948at2759"/>
<protein>
    <submittedName>
        <fullName evidence="2">Uncharacterized protein</fullName>
    </submittedName>
</protein>
<accession>A2EIQ9</accession>
<reference evidence="2" key="1">
    <citation type="submission" date="2006-10" db="EMBL/GenBank/DDBJ databases">
        <authorList>
            <person name="Amadeo P."/>
            <person name="Zhao Q."/>
            <person name="Wortman J."/>
            <person name="Fraser-Liggett C."/>
            <person name="Carlton J."/>
        </authorList>
    </citation>
    <scope>NUCLEOTIDE SEQUENCE</scope>
    <source>
        <strain evidence="2">G3</strain>
    </source>
</reference>
<feature type="compositionally biased region" description="Basic residues" evidence="1">
    <location>
        <begin position="169"/>
        <end position="180"/>
    </location>
</feature>